<name>A0A3E1Q928_9FLAO</name>
<accession>A0A3E1Q928</accession>
<dbReference type="RefSeq" id="WP_117157663.1">
    <property type="nucleotide sequence ID" value="NZ_QVID01000001.1"/>
</dbReference>
<keyword evidence="2" id="KW-1185">Reference proteome</keyword>
<sequence>MKTPLVIIFLICIPAIIGTKVFSQGKIDGFYRGNSNTTITLGAGFEDNNDYLAGTDETDIARKLYYVNLFTAYGITENLDVNASLPYIEVDDIKDVQDVSVFLKYRTFKKEFTNSKLEFSVAGGFSTPVSDYNIGGLKDIGQQATIIETRAMAHYQTNTGWFTTLQSGFSLKLEGVPNSLPITFKAGQALNKWYYDVYYDYQHSFGGIDYLETPPPQNFKRFGVDYHKIGGTGYRSFTNNFGAYVSVSYVLGGRNIFQGPGYGIGLTANF</sequence>
<dbReference type="OrthoDB" id="1413291at2"/>
<gene>
    <name evidence="1" type="ORF">DZ858_00725</name>
</gene>
<protein>
    <submittedName>
        <fullName evidence="1">Uncharacterized protein</fullName>
    </submittedName>
</protein>
<organism evidence="1 2">
    <name type="scientific">Marixanthomonas ophiurae</name>
    <dbReference type="NCBI Taxonomy" id="387659"/>
    <lineage>
        <taxon>Bacteria</taxon>
        <taxon>Pseudomonadati</taxon>
        <taxon>Bacteroidota</taxon>
        <taxon>Flavobacteriia</taxon>
        <taxon>Flavobacteriales</taxon>
        <taxon>Flavobacteriaceae</taxon>
        <taxon>Marixanthomonas</taxon>
    </lineage>
</organism>
<dbReference type="EMBL" id="QVID01000001">
    <property type="protein sequence ID" value="RFN58635.1"/>
    <property type="molecule type" value="Genomic_DNA"/>
</dbReference>
<dbReference type="Proteomes" id="UP000261082">
    <property type="component" value="Unassembled WGS sequence"/>
</dbReference>
<comment type="caution">
    <text evidence="1">The sequence shown here is derived from an EMBL/GenBank/DDBJ whole genome shotgun (WGS) entry which is preliminary data.</text>
</comment>
<proteinExistence type="predicted"/>
<evidence type="ECO:0000313" key="1">
    <source>
        <dbReference type="EMBL" id="RFN58635.1"/>
    </source>
</evidence>
<evidence type="ECO:0000313" key="2">
    <source>
        <dbReference type="Proteomes" id="UP000261082"/>
    </source>
</evidence>
<reference evidence="1 2" key="1">
    <citation type="journal article" date="2007" name="Int. J. Syst. Evol. Microbiol.">
        <title>Marixanthomonas ophiurae gen. nov., sp. nov., a marine bacterium of the family Flavobacteriaceae isolated from a deep-sea brittle star.</title>
        <authorList>
            <person name="Romanenko L.A."/>
            <person name="Uchino M."/>
            <person name="Frolova G.M."/>
            <person name="Mikhailov V.V."/>
        </authorList>
    </citation>
    <scope>NUCLEOTIDE SEQUENCE [LARGE SCALE GENOMIC DNA]</scope>
    <source>
        <strain evidence="1 2">KMM 3046</strain>
    </source>
</reference>
<dbReference type="AlphaFoldDB" id="A0A3E1Q928"/>